<dbReference type="PANTHER" id="PTHR48073">
    <property type="entry name" value="O-SUCCINYLBENZOATE SYNTHASE-RELATED"/>
    <property type="match status" value="1"/>
</dbReference>
<name>A0A1A9IBR5_9BACT</name>
<dbReference type="SMART" id="SM00922">
    <property type="entry name" value="MR_MLE"/>
    <property type="match status" value="1"/>
</dbReference>
<dbReference type="InterPro" id="IPR036849">
    <property type="entry name" value="Enolase-like_C_sf"/>
</dbReference>
<dbReference type="InterPro" id="IPR029017">
    <property type="entry name" value="Enolase-like_N"/>
</dbReference>
<keyword evidence="3 6" id="KW-0460">Magnesium</keyword>
<evidence type="ECO:0000256" key="1">
    <source>
        <dbReference type="ARBA" id="ARBA00008031"/>
    </source>
</evidence>
<dbReference type="InterPro" id="IPR034603">
    <property type="entry name" value="Dipeptide_epimerase"/>
</dbReference>
<dbReference type="InterPro" id="IPR013342">
    <property type="entry name" value="Mandelate_racemase_C"/>
</dbReference>
<dbReference type="SUPFAM" id="SSF54826">
    <property type="entry name" value="Enolase N-terminal domain-like"/>
    <property type="match status" value="1"/>
</dbReference>
<keyword evidence="4 7" id="KW-0413">Isomerase</keyword>
<evidence type="ECO:0000256" key="6">
    <source>
        <dbReference type="PIRSR" id="PIRSR634603-3"/>
    </source>
</evidence>
<dbReference type="SFLD" id="SFLDG00180">
    <property type="entry name" value="muconate_cycloisomerase"/>
    <property type="match status" value="1"/>
</dbReference>
<dbReference type="GO" id="GO:0016855">
    <property type="term" value="F:racemase and epimerase activity, acting on amino acids and derivatives"/>
    <property type="evidence" value="ECO:0007669"/>
    <property type="project" value="UniProtKB-UniRule"/>
</dbReference>
<dbReference type="EC" id="5.1.1.-" evidence="7"/>
<dbReference type="EMBL" id="CP015772">
    <property type="protein sequence ID" value="ANH84131.1"/>
    <property type="molecule type" value="Genomic_DNA"/>
</dbReference>
<evidence type="ECO:0000313" key="9">
    <source>
        <dbReference type="EMBL" id="ANH84131.1"/>
    </source>
</evidence>
<dbReference type="SFLD" id="SFLDF00009">
    <property type="entry name" value="o-succinylbenzoate_synthase"/>
    <property type="match status" value="1"/>
</dbReference>
<dbReference type="Gene3D" id="3.20.20.120">
    <property type="entry name" value="Enolase-like C-terminal domain"/>
    <property type="match status" value="1"/>
</dbReference>
<dbReference type="GO" id="GO:0000287">
    <property type="term" value="F:magnesium ion binding"/>
    <property type="evidence" value="ECO:0007669"/>
    <property type="project" value="UniProtKB-ARBA"/>
</dbReference>
<keyword evidence="2 6" id="KW-0479">Metal-binding</keyword>
<dbReference type="Proteomes" id="UP000077667">
    <property type="component" value="Chromosome"/>
</dbReference>
<reference evidence="9 10" key="1">
    <citation type="submission" date="2016-05" db="EMBL/GenBank/DDBJ databases">
        <title>Niabella ginsenosidivorans BS26 whole genome sequencing.</title>
        <authorList>
            <person name="Im W.T."/>
            <person name="Siddiqi M.Z."/>
        </authorList>
    </citation>
    <scope>NUCLEOTIDE SEQUENCE [LARGE SCALE GENOMIC DNA]</scope>
    <source>
        <strain evidence="9 10">BS26</strain>
    </source>
</reference>
<dbReference type="InterPro" id="IPR029065">
    <property type="entry name" value="Enolase_C-like"/>
</dbReference>
<dbReference type="KEGG" id="nia:A8C56_21675"/>
<sequence>MTITKINCYKLFIPLKEPFVISLGPLYNAESVIVKIETDADITGWGECSPFMSINGESAGTGLVVAKYLEKALLGKNPLNIAARIADMDAVIYANRSIKSALDMALYDIAAKHAGLPLYKFLGGEKNKVIATDYTVSVGAPAKMAADAVKIKEQGFPVIKVKIGKSGPQDVERIKAIRDAVGYAIPLRVDANQGWAVDEAIETLKALEPFNIQHCEEPVARWNFMELPKIKAQSPIPLMSDESCCDQHDAKRLIDLKACDRINIKLGKSGGIYNALQMIQLAEAAGMGIQIGAFLESRLAMTAFAHLALCSPNIVYFDFDTALMFSEDPVEGGMIYKEHGIIEVPDAPGIGAVVKAAFLKQE</sequence>
<dbReference type="SFLD" id="SFLDS00001">
    <property type="entry name" value="Enolase"/>
    <property type="match status" value="1"/>
</dbReference>
<feature type="binding site" evidence="6">
    <location>
        <position position="241"/>
    </location>
    <ligand>
        <name>Mg(2+)</name>
        <dbReference type="ChEBI" id="CHEBI:18420"/>
    </ligand>
</feature>
<comment type="cofactor">
    <cofactor evidence="6 7">
        <name>Mg(2+)</name>
        <dbReference type="ChEBI" id="CHEBI:18420"/>
    </cofactor>
    <text evidence="6 7">Binds 1 Mg(2+) ion per subunit.</text>
</comment>
<dbReference type="FunFam" id="3.30.390.10:FF:000009">
    <property type="entry name" value="Hydrophobic dipeptide epimerase"/>
    <property type="match status" value="1"/>
</dbReference>
<organism evidence="9 10">
    <name type="scientific">Niabella ginsenosidivorans</name>
    <dbReference type="NCBI Taxonomy" id="1176587"/>
    <lineage>
        <taxon>Bacteria</taxon>
        <taxon>Pseudomonadati</taxon>
        <taxon>Bacteroidota</taxon>
        <taxon>Chitinophagia</taxon>
        <taxon>Chitinophagales</taxon>
        <taxon>Chitinophagaceae</taxon>
        <taxon>Niabella</taxon>
    </lineage>
</organism>
<comment type="similarity">
    <text evidence="1 7">Belongs to the mandelate racemase/muconate lactonizing enzyme family.</text>
</comment>
<feature type="domain" description="Mandelate racemase/muconate lactonizing enzyme C-terminal" evidence="8">
    <location>
        <begin position="141"/>
        <end position="237"/>
    </location>
</feature>
<dbReference type="STRING" id="1176587.A8C56_21675"/>
<protein>
    <recommendedName>
        <fullName evidence="7">Dipeptide epimerase</fullName>
        <ecNumber evidence="7">5.1.1.-</ecNumber>
    </recommendedName>
</protein>
<evidence type="ECO:0000256" key="4">
    <source>
        <dbReference type="ARBA" id="ARBA00023235"/>
    </source>
</evidence>
<dbReference type="Gene3D" id="3.30.390.10">
    <property type="entry name" value="Enolase-like, N-terminal domain"/>
    <property type="match status" value="1"/>
</dbReference>
<evidence type="ECO:0000259" key="8">
    <source>
        <dbReference type="SMART" id="SM00922"/>
    </source>
</evidence>
<evidence type="ECO:0000256" key="5">
    <source>
        <dbReference type="PIRSR" id="PIRSR634603-1"/>
    </source>
</evidence>
<dbReference type="SUPFAM" id="SSF51604">
    <property type="entry name" value="Enolase C-terminal domain-like"/>
    <property type="match status" value="1"/>
</dbReference>
<dbReference type="InterPro" id="IPR013341">
    <property type="entry name" value="Mandelate_racemase_N_dom"/>
</dbReference>
<evidence type="ECO:0000256" key="2">
    <source>
        <dbReference type="ARBA" id="ARBA00022723"/>
    </source>
</evidence>
<keyword evidence="10" id="KW-1185">Reference proteome</keyword>
<dbReference type="Pfam" id="PF13378">
    <property type="entry name" value="MR_MLE_C"/>
    <property type="match status" value="1"/>
</dbReference>
<feature type="active site" description="Proton acceptor; specific for (R)-substrate epimerization" evidence="5">
    <location>
        <position position="162"/>
    </location>
</feature>
<dbReference type="CDD" id="cd03319">
    <property type="entry name" value="L-Ala-DL-Glu_epimerase"/>
    <property type="match status" value="1"/>
</dbReference>
<proteinExistence type="inferred from homology"/>
<dbReference type="PANTHER" id="PTHR48073:SF2">
    <property type="entry name" value="O-SUCCINYLBENZOATE SYNTHASE"/>
    <property type="match status" value="1"/>
</dbReference>
<feature type="active site" description="Proton acceptor; specific for (S)-substrate epimerization" evidence="5">
    <location>
        <position position="265"/>
    </location>
</feature>
<feature type="binding site" evidence="6">
    <location>
        <position position="216"/>
    </location>
    <ligand>
        <name>Mg(2+)</name>
        <dbReference type="ChEBI" id="CHEBI:18420"/>
    </ligand>
</feature>
<feature type="binding site" evidence="6">
    <location>
        <position position="190"/>
    </location>
    <ligand>
        <name>Mg(2+)</name>
        <dbReference type="ChEBI" id="CHEBI:18420"/>
    </ligand>
</feature>
<gene>
    <name evidence="9" type="ORF">A8C56_21675</name>
</gene>
<dbReference type="GO" id="GO:0006518">
    <property type="term" value="P:peptide metabolic process"/>
    <property type="evidence" value="ECO:0007669"/>
    <property type="project" value="UniProtKB-ARBA"/>
</dbReference>
<dbReference type="Pfam" id="PF02746">
    <property type="entry name" value="MR_MLE_N"/>
    <property type="match status" value="1"/>
</dbReference>
<evidence type="ECO:0000313" key="10">
    <source>
        <dbReference type="Proteomes" id="UP000077667"/>
    </source>
</evidence>
<accession>A0A1A9IBR5</accession>
<evidence type="ECO:0000256" key="7">
    <source>
        <dbReference type="RuleBase" id="RU366006"/>
    </source>
</evidence>
<dbReference type="AlphaFoldDB" id="A0A1A9IBR5"/>
<evidence type="ECO:0000256" key="3">
    <source>
        <dbReference type="ARBA" id="ARBA00022842"/>
    </source>
</evidence>